<evidence type="ECO:0000256" key="3">
    <source>
        <dbReference type="ARBA" id="ARBA00022801"/>
    </source>
</evidence>
<evidence type="ECO:0000256" key="2">
    <source>
        <dbReference type="ARBA" id="ARBA00009865"/>
    </source>
</evidence>
<name>A0ABW6C6Y9_9BACT</name>
<dbReference type="Gene3D" id="2.115.10.20">
    <property type="entry name" value="Glycosyl hydrolase domain, family 43"/>
    <property type="match status" value="1"/>
</dbReference>
<feature type="chain" id="PRO_5046952451" evidence="6">
    <location>
        <begin position="25"/>
        <end position="311"/>
    </location>
</feature>
<feature type="signal peptide" evidence="6">
    <location>
        <begin position="1"/>
        <end position="24"/>
    </location>
</feature>
<dbReference type="PANTHER" id="PTHR43301:SF3">
    <property type="entry name" value="ARABINAN ENDO-1,5-ALPHA-L-ARABINOSIDASE A-RELATED"/>
    <property type="match status" value="1"/>
</dbReference>
<dbReference type="InterPro" id="IPR050727">
    <property type="entry name" value="GH43_arabinanases"/>
</dbReference>
<proteinExistence type="inferred from homology"/>
<dbReference type="EMBL" id="JBHUOX010000033">
    <property type="protein sequence ID" value="MFD3003558.1"/>
    <property type="molecule type" value="Genomic_DNA"/>
</dbReference>
<organism evidence="7 8">
    <name type="scientific">Pontibacter toksunensis</name>
    <dbReference type="NCBI Taxonomy" id="1332631"/>
    <lineage>
        <taxon>Bacteria</taxon>
        <taxon>Pseudomonadati</taxon>
        <taxon>Bacteroidota</taxon>
        <taxon>Cytophagia</taxon>
        <taxon>Cytophagales</taxon>
        <taxon>Hymenobacteraceae</taxon>
        <taxon>Pontibacter</taxon>
    </lineage>
</organism>
<keyword evidence="6" id="KW-0732">Signal</keyword>
<keyword evidence="4 5" id="KW-0326">Glycosidase</keyword>
<evidence type="ECO:0000256" key="5">
    <source>
        <dbReference type="RuleBase" id="RU361187"/>
    </source>
</evidence>
<comment type="pathway">
    <text evidence="1">Glycan metabolism; L-arabinan degradation.</text>
</comment>
<gene>
    <name evidence="7" type="ORF">ACFS7Z_24590</name>
</gene>
<keyword evidence="8" id="KW-1185">Reference proteome</keyword>
<dbReference type="PANTHER" id="PTHR43301">
    <property type="entry name" value="ARABINAN ENDO-1,5-ALPHA-L-ARABINOSIDASE"/>
    <property type="match status" value="1"/>
</dbReference>
<evidence type="ECO:0000256" key="1">
    <source>
        <dbReference type="ARBA" id="ARBA00004834"/>
    </source>
</evidence>
<comment type="similarity">
    <text evidence="2 5">Belongs to the glycosyl hydrolase 43 family.</text>
</comment>
<evidence type="ECO:0000313" key="8">
    <source>
        <dbReference type="Proteomes" id="UP001597641"/>
    </source>
</evidence>
<dbReference type="PROSITE" id="PS51257">
    <property type="entry name" value="PROKAR_LIPOPROTEIN"/>
    <property type="match status" value="1"/>
</dbReference>
<protein>
    <submittedName>
        <fullName evidence="7">Glycoside hydrolase family 43 protein</fullName>
    </submittedName>
</protein>
<reference evidence="8" key="1">
    <citation type="journal article" date="2019" name="Int. J. Syst. Evol. Microbiol.">
        <title>The Global Catalogue of Microorganisms (GCM) 10K type strain sequencing project: providing services to taxonomists for standard genome sequencing and annotation.</title>
        <authorList>
            <consortium name="The Broad Institute Genomics Platform"/>
            <consortium name="The Broad Institute Genome Sequencing Center for Infectious Disease"/>
            <person name="Wu L."/>
            <person name="Ma J."/>
        </authorList>
    </citation>
    <scope>NUCLEOTIDE SEQUENCE [LARGE SCALE GENOMIC DNA]</scope>
    <source>
        <strain evidence="8">KCTC 23984</strain>
    </source>
</reference>
<dbReference type="GO" id="GO:0016787">
    <property type="term" value="F:hydrolase activity"/>
    <property type="evidence" value="ECO:0007669"/>
    <property type="project" value="UniProtKB-KW"/>
</dbReference>
<dbReference type="InterPro" id="IPR006710">
    <property type="entry name" value="Glyco_hydro_43"/>
</dbReference>
<dbReference type="Proteomes" id="UP001597641">
    <property type="component" value="Unassembled WGS sequence"/>
</dbReference>
<dbReference type="RefSeq" id="WP_377491192.1">
    <property type="nucleotide sequence ID" value="NZ_JBHUOX010000033.1"/>
</dbReference>
<comment type="caution">
    <text evidence="7">The sequence shown here is derived from an EMBL/GenBank/DDBJ whole genome shotgun (WGS) entry which is preliminary data.</text>
</comment>
<evidence type="ECO:0000256" key="4">
    <source>
        <dbReference type="ARBA" id="ARBA00023295"/>
    </source>
</evidence>
<dbReference type="InterPro" id="IPR023296">
    <property type="entry name" value="Glyco_hydro_beta-prop_sf"/>
</dbReference>
<dbReference type="Pfam" id="PF04616">
    <property type="entry name" value="Glyco_hydro_43"/>
    <property type="match status" value="1"/>
</dbReference>
<evidence type="ECO:0000256" key="6">
    <source>
        <dbReference type="SAM" id="SignalP"/>
    </source>
</evidence>
<dbReference type="CDD" id="cd08983">
    <property type="entry name" value="GH43_Bt3655-like"/>
    <property type="match status" value="1"/>
</dbReference>
<accession>A0ABW6C6Y9</accession>
<dbReference type="SUPFAM" id="SSF75005">
    <property type="entry name" value="Arabinanase/levansucrase/invertase"/>
    <property type="match status" value="1"/>
</dbReference>
<sequence length="311" mass="35812">MRKLLCVVLVLFAFVSCTVSQKQAAQEDVYLFSYFEGNGDGLHLAYSLDGYQWKALKNDSIFLKPTAGNDKLMRDPNIIRGGDGRFHMVWTVSWNEKGLGYASSEDLINWSEQKFIPVMAHEPNARNTWAPELTYDPKNKEYMIYWATTITGLYPETQSEKDDAYNHRMYYVTTKDFKNFSDTKLLYEPGFNVIDATIIKDKDQYVMFLKDETREPAQKNIRVAYSENLTGPYSAAGPPITGGYWAEGPTTLKLGDKWLVYFDKYTEHSMGAVQSEDLKNWEDISDKISFPEGMRHGSIFRVSKDEFEKLQ</sequence>
<evidence type="ECO:0000313" key="7">
    <source>
        <dbReference type="EMBL" id="MFD3003558.1"/>
    </source>
</evidence>
<keyword evidence="3 5" id="KW-0378">Hydrolase</keyword>